<evidence type="ECO:0000313" key="3">
    <source>
        <dbReference type="EMBL" id="MBO0613378.1"/>
    </source>
</evidence>
<dbReference type="InterPro" id="IPR049199">
    <property type="entry name" value="DUF6866_N"/>
</dbReference>
<dbReference type="Pfam" id="PF21739">
    <property type="entry name" value="DUF6866_N"/>
    <property type="match status" value="1"/>
</dbReference>
<organism evidence="4">
    <name type="scientific">Thiothrix fructosivorans</name>
    <dbReference type="NCBI Taxonomy" id="111770"/>
    <lineage>
        <taxon>Bacteria</taxon>
        <taxon>Pseudomonadati</taxon>
        <taxon>Pseudomonadota</taxon>
        <taxon>Gammaproteobacteria</taxon>
        <taxon>Thiotrichales</taxon>
        <taxon>Thiotrichaceae</taxon>
        <taxon>Thiothrix</taxon>
    </lineage>
</organism>
<accession>A0A8B0SMA6</accession>
<dbReference type="InterPro" id="IPR054640">
    <property type="entry name" value="Sfum_1244-like"/>
</dbReference>
<dbReference type="AlphaFoldDB" id="A0A8B0SMA6"/>
<sequence>MRTQYQDLIQTIQRNCHIADARHAGDYTLCVYLLKMREFYRWEKGILLSEVVTSDDVGEWLTQREAVWDALDDQDYAPVPLNGSGEHDPFANEAINTALNKEGLVYSAGYGRRCRPLFFLAELEQIIEQDDYTLLVAGRELARDVEAPPAMNQGKHVFIRRESLRRMLWEKVDEWRWSGLDNPMGRALAHYDFDADVEAALDAMAAAEIQTVIAHEIGEVKAGQVLGDTEWQTMLFVLPPSHADIMLRAVRDLLADCLHTLPELLARGNAASIHFYFGNLSAMRKKIAPQLVAAYQHWYQTGDVEQMAAYAEWGREHWAQVGREALVLFQAKGIAALQEIEVLIGAEHSF</sequence>
<reference evidence="4" key="2">
    <citation type="submission" date="2021-04" db="EMBL/GenBank/DDBJ databases">
        <title>Complete Genome and methylome analysis of Thiothrix fructosivorans ATCC 49748.</title>
        <authorList>
            <person name="Fomenkov A."/>
            <person name="Sun L."/>
            <person name="Vincze T."/>
            <person name="Grabovich M.Y."/>
            <person name="Roberts R.J."/>
        </authorList>
    </citation>
    <scope>NUCLEOTIDE SEQUENCE</scope>
    <source>
        <strain evidence="4">ATCC 49748</strain>
    </source>
</reference>
<proteinExistence type="predicted"/>
<dbReference type="RefSeq" id="WP_207251077.1">
    <property type="nucleotide sequence ID" value="NZ_JAFMPM010000006.1"/>
</dbReference>
<dbReference type="EMBL" id="CP072748">
    <property type="protein sequence ID" value="QTX11188.1"/>
    <property type="molecule type" value="Genomic_DNA"/>
</dbReference>
<evidence type="ECO:0000259" key="1">
    <source>
        <dbReference type="Pfam" id="PF21739"/>
    </source>
</evidence>
<keyword evidence="5" id="KW-1185">Reference proteome</keyword>
<protein>
    <submittedName>
        <fullName evidence="4">Uncharacterized protein</fullName>
    </submittedName>
</protein>
<dbReference type="Proteomes" id="UP000664466">
    <property type="component" value="Unassembled WGS sequence"/>
</dbReference>
<dbReference type="Pfam" id="PF21740">
    <property type="entry name" value="DUF6866_C"/>
    <property type="match status" value="1"/>
</dbReference>
<dbReference type="InterPro" id="IPR049200">
    <property type="entry name" value="DUF6866_C"/>
</dbReference>
<evidence type="ECO:0000259" key="2">
    <source>
        <dbReference type="Pfam" id="PF21740"/>
    </source>
</evidence>
<feature type="domain" description="DUF6866" evidence="2">
    <location>
        <begin position="165"/>
        <end position="344"/>
    </location>
</feature>
<dbReference type="EMBL" id="JAFMPM010000006">
    <property type="protein sequence ID" value="MBO0613378.1"/>
    <property type="molecule type" value="Genomic_DNA"/>
</dbReference>
<name>A0A8B0SMA6_9GAMM</name>
<evidence type="ECO:0000313" key="4">
    <source>
        <dbReference type="EMBL" id="QTX11188.1"/>
    </source>
</evidence>
<dbReference type="NCBIfam" id="NF045620">
    <property type="entry name" value="Sfum_1244_fam"/>
    <property type="match status" value="1"/>
</dbReference>
<evidence type="ECO:0000313" key="5">
    <source>
        <dbReference type="Proteomes" id="UP000664466"/>
    </source>
</evidence>
<gene>
    <name evidence="4" type="ORF">J1836_002130</name>
    <name evidence="3" type="ORF">J1836_10685</name>
</gene>
<feature type="domain" description="DUF6866" evidence="1">
    <location>
        <begin position="8"/>
        <end position="160"/>
    </location>
</feature>
<reference evidence="3 5" key="1">
    <citation type="submission" date="2021-03" db="EMBL/GenBank/DDBJ databases">
        <title>Draft genome and methylome analysis of Thiotrix fructosivoruns ATCC 49748.</title>
        <authorList>
            <person name="Fomenkov A."/>
            <person name="Grabovich M.Y."/>
            <person name="Roberts R.J."/>
        </authorList>
    </citation>
    <scope>NUCLEOTIDE SEQUENCE [LARGE SCALE GENOMIC DNA]</scope>
    <source>
        <strain evidence="3 5">ATCC 49748</strain>
    </source>
</reference>